<sequence>MSLKSAPYLSEISVSNDDSGIGFDGGCADPYAPSRVPSRRWDYSTKWDMKITGAAREFNLSKQPVLTGLINSMRMKTSLTHPEIHVVWRGLVPPAVCRDDVVVTLRFTPDRSEKMGLIAQHTHGMHLYMHHVFYPSHSIRVGPGEPLPWAVGFSVPDFSLDPNYTIAEVHVRLTGYFSELPEYDIQRDSELISIVPMEEHVTGYATSAPRIPNTAWVARGYKIGVNGNSLAKKIKFLQEIGVDIEALRMVGQLDNTLKKVSPRAIDGSPSAEAKSEAARLVNAHVKTLTA</sequence>
<proteinExistence type="predicted"/>
<protein>
    <submittedName>
        <fullName evidence="1">Protein 3</fullName>
    </submittedName>
</protein>
<evidence type="ECO:0000313" key="1">
    <source>
        <dbReference type="EMBL" id="AVK94117.1"/>
    </source>
</evidence>
<reference evidence="1" key="1">
    <citation type="submission" date="2017-05" db="EMBL/GenBank/DDBJ databases">
        <authorList>
            <person name="Song R."/>
            <person name="Chenine A.L."/>
            <person name="Ruprecht R.M."/>
        </authorList>
    </citation>
    <scope>NUCLEOTIDE SEQUENCE</scope>
</reference>
<organism evidence="1">
    <name type="scientific">Varicosavirus lactucae</name>
    <dbReference type="NCBI Taxonomy" id="1985698"/>
    <lineage>
        <taxon>Viruses</taxon>
        <taxon>Riboviria</taxon>
        <taxon>Orthornavirae</taxon>
        <taxon>Negarnaviricota</taxon>
        <taxon>Haploviricotina</taxon>
        <taxon>Monjiviricetes</taxon>
        <taxon>Mononegavirales</taxon>
        <taxon>Rhabdoviridae</taxon>
        <taxon>Betarhabdovirinae</taxon>
        <taxon>Varicosavirus</taxon>
    </lineage>
</organism>
<name>A0A2P1E6R4_9RHAB</name>
<accession>A0A2P1E6R4</accession>
<dbReference type="EMBL" id="MF045444">
    <property type="protein sequence ID" value="AVK94117.1"/>
    <property type="molecule type" value="Viral_cRNA"/>
</dbReference>